<keyword evidence="2" id="KW-0479">Metal-binding</keyword>
<keyword evidence="8" id="KW-0675">Receptor</keyword>
<dbReference type="AlphaFoldDB" id="A0A5B7HIA7"/>
<dbReference type="PROSITE" id="PS50068">
    <property type="entry name" value="LDLRA_2"/>
    <property type="match status" value="1"/>
</dbReference>
<evidence type="ECO:0000256" key="3">
    <source>
        <dbReference type="ARBA" id="ARBA00022837"/>
    </source>
</evidence>
<name>A0A5B7HIA7_PORTR</name>
<evidence type="ECO:0000256" key="5">
    <source>
        <dbReference type="ARBA" id="ARBA00023180"/>
    </source>
</evidence>
<dbReference type="Pfam" id="PF00057">
    <property type="entry name" value="Ldl_recept_a"/>
    <property type="match status" value="1"/>
</dbReference>
<dbReference type="OrthoDB" id="7357196at2759"/>
<keyword evidence="3" id="KW-0106">Calcium</keyword>
<dbReference type="Gene3D" id="4.10.400.10">
    <property type="entry name" value="Low-density Lipoprotein Receptor"/>
    <property type="match status" value="1"/>
</dbReference>
<comment type="cofactor">
    <cofactor evidence="1">
        <name>Ca(2+)</name>
        <dbReference type="ChEBI" id="CHEBI:29108"/>
    </cofactor>
</comment>
<dbReference type="Gene3D" id="2.60.120.200">
    <property type="match status" value="1"/>
</dbReference>
<keyword evidence="5" id="KW-0325">Glycoprotein</keyword>
<dbReference type="Pfam" id="PF00354">
    <property type="entry name" value="Pentaxin"/>
    <property type="match status" value="1"/>
</dbReference>
<dbReference type="PANTHER" id="PTHR19277:SF125">
    <property type="entry name" value="B6"/>
    <property type="match status" value="1"/>
</dbReference>
<evidence type="ECO:0000256" key="6">
    <source>
        <dbReference type="PROSITE-ProRule" id="PRU00124"/>
    </source>
</evidence>
<accession>A0A5B7HIA7</accession>
<comment type="caution">
    <text evidence="8">The sequence shown here is derived from an EMBL/GenBank/DDBJ whole genome shotgun (WGS) entry which is preliminary data.</text>
</comment>
<evidence type="ECO:0000256" key="2">
    <source>
        <dbReference type="ARBA" id="ARBA00022723"/>
    </source>
</evidence>
<dbReference type="Proteomes" id="UP000324222">
    <property type="component" value="Unassembled WGS sequence"/>
</dbReference>
<feature type="disulfide bond" evidence="6">
    <location>
        <begin position="338"/>
        <end position="356"/>
    </location>
</feature>
<dbReference type="SUPFAM" id="SSF57424">
    <property type="entry name" value="LDL receptor-like module"/>
    <property type="match status" value="1"/>
</dbReference>
<protein>
    <submittedName>
        <fullName evidence="8">Adhesion G-protein coupled receptor D2</fullName>
    </submittedName>
</protein>
<dbReference type="EMBL" id="VSRR010029455">
    <property type="protein sequence ID" value="MPC69459.1"/>
    <property type="molecule type" value="Genomic_DNA"/>
</dbReference>
<dbReference type="PANTHER" id="PTHR19277">
    <property type="entry name" value="PENTRAXIN"/>
    <property type="match status" value="1"/>
</dbReference>
<evidence type="ECO:0000313" key="8">
    <source>
        <dbReference type="EMBL" id="MPC69459.1"/>
    </source>
</evidence>
<dbReference type="InterPro" id="IPR002172">
    <property type="entry name" value="LDrepeatLR_classA_rpt"/>
</dbReference>
<feature type="domain" description="Pentraxin (PTX)" evidence="7">
    <location>
        <begin position="16"/>
        <end position="105"/>
    </location>
</feature>
<keyword evidence="4 6" id="KW-1015">Disulfide bond</keyword>
<feature type="disulfide bond" evidence="6">
    <location>
        <begin position="350"/>
        <end position="365"/>
    </location>
</feature>
<keyword evidence="9" id="KW-1185">Reference proteome</keyword>
<dbReference type="GO" id="GO:0046872">
    <property type="term" value="F:metal ion binding"/>
    <property type="evidence" value="ECO:0007669"/>
    <property type="project" value="UniProtKB-KW"/>
</dbReference>
<dbReference type="CDD" id="cd00112">
    <property type="entry name" value="LDLa"/>
    <property type="match status" value="1"/>
</dbReference>
<dbReference type="SUPFAM" id="SSF49899">
    <property type="entry name" value="Concanavalin A-like lectins/glucanases"/>
    <property type="match status" value="1"/>
</dbReference>
<evidence type="ECO:0000256" key="1">
    <source>
        <dbReference type="ARBA" id="ARBA00001913"/>
    </source>
</evidence>
<sequence length="485" mass="54849">MKTIVLNSLVVNYNVSLQLLRRRHLCVTMDDELHVYLDGQLCFSRVRRQTCNKTVEGVLVLGQDQDIPRGGYTADSSLSGSIIDFHLFSRVLKPEEVLEMAQCSVPPSDFFVSQASEWVLSNVSESTIARKDLCEDILDFFLFTEIYMTEPKISKECGKINAQMLVVEQTEASKQDLKEYFQARNIFSRIFVPVSESTGTSPNSCLCFNVIWGNGDYMTTYVTEWLCHDKFSDLVCVVKDGTTLKLLGLTETLGHVADSQYNLRKRDGINVLQGVQKSIISRQDSTWCLYSSRNTTRHLACTNTTSDFPPVGRKQWTLPNTGTVTLALSGCKEDQFTCDSGHCVSLSTRCDSFQDCDDRSDEDGCDLIRLTNDQRRSITSVPLKSQKMKAILKFLAVPEINLAKNNFMATLSLRLFWTDDRLLFFNLLTNASRKVSLDNLWRPEVVLSPVRDEDKTRLESANVRRMCDGEPGSYGVWEGECVCDE</sequence>
<feature type="disulfide bond" evidence="6">
    <location>
        <begin position="331"/>
        <end position="343"/>
    </location>
</feature>
<dbReference type="SMART" id="SM00192">
    <property type="entry name" value="LDLa"/>
    <property type="match status" value="1"/>
</dbReference>
<organism evidence="8 9">
    <name type="scientific">Portunus trituberculatus</name>
    <name type="common">Swimming crab</name>
    <name type="synonym">Neptunus trituberculatus</name>
    <dbReference type="NCBI Taxonomy" id="210409"/>
    <lineage>
        <taxon>Eukaryota</taxon>
        <taxon>Metazoa</taxon>
        <taxon>Ecdysozoa</taxon>
        <taxon>Arthropoda</taxon>
        <taxon>Crustacea</taxon>
        <taxon>Multicrustacea</taxon>
        <taxon>Malacostraca</taxon>
        <taxon>Eumalacostraca</taxon>
        <taxon>Eucarida</taxon>
        <taxon>Decapoda</taxon>
        <taxon>Pleocyemata</taxon>
        <taxon>Brachyura</taxon>
        <taxon>Eubrachyura</taxon>
        <taxon>Portunoidea</taxon>
        <taxon>Portunidae</taxon>
        <taxon>Portuninae</taxon>
        <taxon>Portunus</taxon>
    </lineage>
</organism>
<gene>
    <name evidence="8" type="primary">ADGRD2_2</name>
    <name evidence="8" type="ORF">E2C01_063684</name>
</gene>
<dbReference type="InterPro" id="IPR051360">
    <property type="entry name" value="Neuronal_Pentraxin_Related"/>
</dbReference>
<evidence type="ECO:0000259" key="7">
    <source>
        <dbReference type="Pfam" id="PF00354"/>
    </source>
</evidence>
<evidence type="ECO:0000313" key="9">
    <source>
        <dbReference type="Proteomes" id="UP000324222"/>
    </source>
</evidence>
<evidence type="ECO:0000256" key="4">
    <source>
        <dbReference type="ARBA" id="ARBA00023157"/>
    </source>
</evidence>
<dbReference type="InterPro" id="IPR023415">
    <property type="entry name" value="LDLR_class-A_CS"/>
</dbReference>
<dbReference type="InterPro" id="IPR013320">
    <property type="entry name" value="ConA-like_dom_sf"/>
</dbReference>
<dbReference type="InterPro" id="IPR036055">
    <property type="entry name" value="LDL_receptor-like_sf"/>
</dbReference>
<dbReference type="PROSITE" id="PS01209">
    <property type="entry name" value="LDLRA_1"/>
    <property type="match status" value="1"/>
</dbReference>
<reference evidence="8 9" key="1">
    <citation type="submission" date="2019-05" db="EMBL/GenBank/DDBJ databases">
        <title>Another draft genome of Portunus trituberculatus and its Hox gene families provides insights of decapod evolution.</title>
        <authorList>
            <person name="Jeong J.-H."/>
            <person name="Song I."/>
            <person name="Kim S."/>
            <person name="Choi T."/>
            <person name="Kim D."/>
            <person name="Ryu S."/>
            <person name="Kim W."/>
        </authorList>
    </citation>
    <scope>NUCLEOTIDE SEQUENCE [LARGE SCALE GENOMIC DNA]</scope>
    <source>
        <tissue evidence="8">Muscle</tissue>
    </source>
</reference>
<dbReference type="InterPro" id="IPR001759">
    <property type="entry name" value="PTX_dom"/>
</dbReference>
<proteinExistence type="predicted"/>